<name>A0A7W6SCY6_9HYPH</name>
<dbReference type="Proteomes" id="UP000576087">
    <property type="component" value="Unassembled WGS sequence"/>
</dbReference>
<evidence type="ECO:0000313" key="4">
    <source>
        <dbReference type="Proteomes" id="UP000576087"/>
    </source>
</evidence>
<dbReference type="AlphaFoldDB" id="A0A7W6SCY6"/>
<proteinExistence type="predicted"/>
<organism evidence="1 3">
    <name type="scientific">Aliirhizobium cellulosilyticum</name>
    <dbReference type="NCBI Taxonomy" id="393664"/>
    <lineage>
        <taxon>Bacteria</taxon>
        <taxon>Pseudomonadati</taxon>
        <taxon>Pseudomonadota</taxon>
        <taxon>Alphaproteobacteria</taxon>
        <taxon>Hyphomicrobiales</taxon>
        <taxon>Rhizobiaceae</taxon>
        <taxon>Aliirhizobium</taxon>
    </lineage>
</organism>
<evidence type="ECO:0000313" key="2">
    <source>
        <dbReference type="EMBL" id="MBB4448778.1"/>
    </source>
</evidence>
<evidence type="ECO:0000313" key="1">
    <source>
        <dbReference type="EMBL" id="MBB4350850.1"/>
    </source>
</evidence>
<comment type="caution">
    <text evidence="1">The sequence shown here is derived from an EMBL/GenBank/DDBJ whole genome shotgun (WGS) entry which is preliminary data.</text>
</comment>
<gene>
    <name evidence="1" type="ORF">GGE33_004624</name>
    <name evidence="2" type="ORF">GGE35_004624</name>
</gene>
<sequence>MISRLANRRKALWRDNSPISGLPGGRLSGVQRLLQPNFMTCH</sequence>
<accession>A0A7W6SCY6</accession>
<dbReference type="Proteomes" id="UP000520770">
    <property type="component" value="Unassembled WGS sequence"/>
</dbReference>
<evidence type="ECO:0000313" key="3">
    <source>
        <dbReference type="Proteomes" id="UP000520770"/>
    </source>
</evidence>
<dbReference type="EMBL" id="JACIGW010000007">
    <property type="protein sequence ID" value="MBB4350850.1"/>
    <property type="molecule type" value="Genomic_DNA"/>
</dbReference>
<protein>
    <submittedName>
        <fullName evidence="1">Uncharacterized protein</fullName>
    </submittedName>
</protein>
<reference evidence="3 4" key="1">
    <citation type="submission" date="2020-08" db="EMBL/GenBank/DDBJ databases">
        <title>Genomic Encyclopedia of Type Strains, Phase IV (KMG-V): Genome sequencing to study the core and pangenomes of soil and plant-associated prokaryotes.</title>
        <authorList>
            <person name="Whitman W."/>
        </authorList>
    </citation>
    <scope>NUCLEOTIDE SEQUENCE [LARGE SCALE GENOMIC DNA]</scope>
    <source>
        <strain evidence="1 3">SEMIA 448</strain>
        <strain evidence="2 4">SEMIA 452</strain>
    </source>
</reference>
<dbReference type="EMBL" id="JACIHM010000008">
    <property type="protein sequence ID" value="MBB4448778.1"/>
    <property type="molecule type" value="Genomic_DNA"/>
</dbReference>